<dbReference type="InterPro" id="IPR020103">
    <property type="entry name" value="PsdUridine_synth_cat_dom_sf"/>
</dbReference>
<dbReference type="PANTHER" id="PTHR21600:SF44">
    <property type="entry name" value="RIBOSOMAL LARGE SUBUNIT PSEUDOURIDINE SYNTHASE D"/>
    <property type="match status" value="1"/>
</dbReference>
<dbReference type="InterPro" id="IPR050188">
    <property type="entry name" value="RluA_PseudoU_synthase"/>
</dbReference>
<dbReference type="Pfam" id="PF01479">
    <property type="entry name" value="S4"/>
    <property type="match status" value="1"/>
</dbReference>
<evidence type="ECO:0000256" key="4">
    <source>
        <dbReference type="RuleBase" id="RU362028"/>
    </source>
</evidence>
<dbReference type="SMART" id="SM00363">
    <property type="entry name" value="S4"/>
    <property type="match status" value="1"/>
</dbReference>
<comment type="catalytic activity">
    <reaction evidence="4">
        <text>a uridine in RNA = a pseudouridine in RNA</text>
        <dbReference type="Rhea" id="RHEA:48348"/>
        <dbReference type="Rhea" id="RHEA-COMP:12068"/>
        <dbReference type="Rhea" id="RHEA-COMP:12069"/>
        <dbReference type="ChEBI" id="CHEBI:65314"/>
        <dbReference type="ChEBI" id="CHEBI:65315"/>
    </reaction>
</comment>
<comment type="similarity">
    <text evidence="1 4">Belongs to the pseudouridine synthase RluA family.</text>
</comment>
<gene>
    <name evidence="6" type="primary">rluD_2</name>
    <name evidence="6" type="ORF">TBK1r_22470</name>
</gene>
<accession>A0ABX5XMU9</accession>
<dbReference type="PANTHER" id="PTHR21600">
    <property type="entry name" value="MITOCHONDRIAL RNA PSEUDOURIDINE SYNTHASE"/>
    <property type="match status" value="1"/>
</dbReference>
<dbReference type="EC" id="5.4.99.-" evidence="4"/>
<dbReference type="PROSITE" id="PS01129">
    <property type="entry name" value="PSI_RLU"/>
    <property type="match status" value="1"/>
</dbReference>
<dbReference type="InterPro" id="IPR036986">
    <property type="entry name" value="S4_RNA-bd_sf"/>
</dbReference>
<dbReference type="InterPro" id="IPR002942">
    <property type="entry name" value="S4_RNA-bd"/>
</dbReference>
<keyword evidence="2 4" id="KW-0413">Isomerase</keyword>
<name>A0ABX5XMU9_9BACT</name>
<dbReference type="Gene3D" id="3.10.290.10">
    <property type="entry name" value="RNA-binding S4 domain"/>
    <property type="match status" value="1"/>
</dbReference>
<evidence type="ECO:0000259" key="5">
    <source>
        <dbReference type="SMART" id="SM00363"/>
    </source>
</evidence>
<dbReference type="CDD" id="cd02869">
    <property type="entry name" value="PseudoU_synth_RluA_like"/>
    <property type="match status" value="1"/>
</dbReference>
<organism evidence="6 7">
    <name type="scientific">Stieleria magnilauensis</name>
    <dbReference type="NCBI Taxonomy" id="2527963"/>
    <lineage>
        <taxon>Bacteria</taxon>
        <taxon>Pseudomonadati</taxon>
        <taxon>Planctomycetota</taxon>
        <taxon>Planctomycetia</taxon>
        <taxon>Pirellulales</taxon>
        <taxon>Pirellulaceae</taxon>
        <taxon>Stieleria</taxon>
    </lineage>
</organism>
<feature type="domain" description="RNA-binding S4" evidence="5">
    <location>
        <begin position="16"/>
        <end position="80"/>
    </location>
</feature>
<evidence type="ECO:0000256" key="1">
    <source>
        <dbReference type="ARBA" id="ARBA00010876"/>
    </source>
</evidence>
<dbReference type="SUPFAM" id="SSF55120">
    <property type="entry name" value="Pseudouridine synthase"/>
    <property type="match status" value="1"/>
</dbReference>
<dbReference type="SUPFAM" id="SSF55174">
    <property type="entry name" value="Alpha-L RNA-binding motif"/>
    <property type="match status" value="1"/>
</dbReference>
<dbReference type="RefSeq" id="WP_145209988.1">
    <property type="nucleotide sequence ID" value="NZ_CP036432.1"/>
</dbReference>
<sequence>MVQTTVSMTVTPEHAGRVDLIARELCDTSRSQVRGMVDHGCVSVNGVICGDAGQTVAAGDVVSICLDPHQRYKEKKKPWDDRTFRVVYEDKHLIVVDKAAGTLTVPTDNHERNTLVERLTLYLTHSRGNRDAFVVHRLDRAVSGLLVFGKQESIAKKLIEQFKQRKPERVYAAIVAGVMADDEGTFRSHLATGKNLDRYVAPASHQTELAITHYQVLRRMANTTHVEVKLETGKRNQIRIHFADAGHPVLADPRYKTKQASHHHWIRDRIALHAKSLAFEHPVSGEMMAFESPLPSAMLKFLAGNR</sequence>
<dbReference type="InterPro" id="IPR006224">
    <property type="entry name" value="PsdUridine_synth_RluA-like_CS"/>
</dbReference>
<comment type="function">
    <text evidence="4">Responsible for synthesis of pseudouridine from uracil.</text>
</comment>
<proteinExistence type="inferred from homology"/>
<dbReference type="Proteomes" id="UP000318081">
    <property type="component" value="Chromosome"/>
</dbReference>
<keyword evidence="7" id="KW-1185">Reference proteome</keyword>
<evidence type="ECO:0000256" key="2">
    <source>
        <dbReference type="ARBA" id="ARBA00023235"/>
    </source>
</evidence>
<dbReference type="InterPro" id="IPR006225">
    <property type="entry name" value="PsdUridine_synth_RluC/D"/>
</dbReference>
<evidence type="ECO:0000256" key="3">
    <source>
        <dbReference type="PROSITE-ProRule" id="PRU00182"/>
    </source>
</evidence>
<keyword evidence="3" id="KW-0694">RNA-binding</keyword>
<dbReference type="CDD" id="cd00165">
    <property type="entry name" value="S4"/>
    <property type="match status" value="1"/>
</dbReference>
<reference evidence="6 7" key="1">
    <citation type="submission" date="2019-02" db="EMBL/GenBank/DDBJ databases">
        <title>Deep-cultivation of Planctomycetes and their phenomic and genomic characterization uncovers novel biology.</title>
        <authorList>
            <person name="Wiegand S."/>
            <person name="Jogler M."/>
            <person name="Boedeker C."/>
            <person name="Pinto D."/>
            <person name="Vollmers J."/>
            <person name="Rivas-Marin E."/>
            <person name="Kohn T."/>
            <person name="Peeters S.H."/>
            <person name="Heuer A."/>
            <person name="Rast P."/>
            <person name="Oberbeckmann S."/>
            <person name="Bunk B."/>
            <person name="Jeske O."/>
            <person name="Meyerdierks A."/>
            <person name="Storesund J.E."/>
            <person name="Kallscheuer N."/>
            <person name="Luecker S."/>
            <person name="Lage O.M."/>
            <person name="Pohl T."/>
            <person name="Merkel B.J."/>
            <person name="Hornburger P."/>
            <person name="Mueller R.-W."/>
            <person name="Bruemmer F."/>
            <person name="Labrenz M."/>
            <person name="Spormann A.M."/>
            <person name="Op den Camp H."/>
            <person name="Overmann J."/>
            <person name="Amann R."/>
            <person name="Jetten M.S.M."/>
            <person name="Mascher T."/>
            <person name="Medema M.H."/>
            <person name="Devos D.P."/>
            <person name="Kaster A.-K."/>
            <person name="Ovreas L."/>
            <person name="Rohde M."/>
            <person name="Galperin M.Y."/>
            <person name="Jogler C."/>
        </authorList>
    </citation>
    <scope>NUCLEOTIDE SEQUENCE [LARGE SCALE GENOMIC DNA]</scope>
    <source>
        <strain evidence="6 7">TBK1r</strain>
    </source>
</reference>
<dbReference type="InterPro" id="IPR006145">
    <property type="entry name" value="PsdUridine_synth_RsuA/RluA"/>
</dbReference>
<dbReference type="Gene3D" id="3.30.2350.10">
    <property type="entry name" value="Pseudouridine synthase"/>
    <property type="match status" value="1"/>
</dbReference>
<dbReference type="GO" id="GO:0160140">
    <property type="term" value="F:23S rRNA pseudouridine(1911/1915/1917) synthase activity"/>
    <property type="evidence" value="ECO:0007669"/>
    <property type="project" value="UniProtKB-EC"/>
</dbReference>
<protein>
    <recommendedName>
        <fullName evidence="4">Pseudouridine synthase</fullName>
        <ecNumber evidence="4">5.4.99.-</ecNumber>
    </recommendedName>
</protein>
<dbReference type="NCBIfam" id="TIGR00005">
    <property type="entry name" value="rluA_subfam"/>
    <property type="match status" value="1"/>
</dbReference>
<dbReference type="EMBL" id="CP036432">
    <property type="protein sequence ID" value="QDV83310.1"/>
    <property type="molecule type" value="Genomic_DNA"/>
</dbReference>
<evidence type="ECO:0000313" key="7">
    <source>
        <dbReference type="Proteomes" id="UP000318081"/>
    </source>
</evidence>
<evidence type="ECO:0000313" key="6">
    <source>
        <dbReference type="EMBL" id="QDV83310.1"/>
    </source>
</evidence>
<dbReference type="PROSITE" id="PS50889">
    <property type="entry name" value="S4"/>
    <property type="match status" value="1"/>
</dbReference>
<dbReference type="Pfam" id="PF00849">
    <property type="entry name" value="PseudoU_synth_2"/>
    <property type="match status" value="1"/>
</dbReference>